<dbReference type="EMBL" id="CP046455">
    <property type="protein sequence ID" value="QGU07599.1"/>
    <property type="molecule type" value="Genomic_DNA"/>
</dbReference>
<feature type="transmembrane region" description="Helical" evidence="2">
    <location>
        <begin position="133"/>
        <end position="159"/>
    </location>
</feature>
<protein>
    <submittedName>
        <fullName evidence="3">Uncharacterized protein</fullName>
    </submittedName>
</protein>
<reference evidence="3 4" key="1">
    <citation type="submission" date="2019-11" db="EMBL/GenBank/DDBJ databases">
        <title>Complete genome sequence of Corynebacterium kalinowskii 1959, a novel Corynebacterium species isolated from soil of a small paddock in Vilsendorf, Germany.</title>
        <authorList>
            <person name="Schaffert L."/>
            <person name="Ruwe M."/>
            <person name="Milse J."/>
            <person name="Hanuschka K."/>
            <person name="Ortseifen V."/>
            <person name="Droste J."/>
            <person name="Brandt D."/>
            <person name="Schlueter L."/>
            <person name="Kutter Y."/>
            <person name="Vinke S."/>
            <person name="Viehoefer P."/>
            <person name="Jacob L."/>
            <person name="Luebke N.-C."/>
            <person name="Schulte-Berndt E."/>
            <person name="Hain C."/>
            <person name="Linder M."/>
            <person name="Schmidt P."/>
            <person name="Wollenschlaeger L."/>
            <person name="Luttermann T."/>
            <person name="Thieme E."/>
            <person name="Hassa J."/>
            <person name="Haak M."/>
            <person name="Wittchen M."/>
            <person name="Mentz A."/>
            <person name="Persicke M."/>
            <person name="Busche T."/>
            <person name="Ruckert C."/>
        </authorList>
    </citation>
    <scope>NUCLEOTIDE SEQUENCE [LARGE SCALE GENOMIC DNA]</scope>
    <source>
        <strain evidence="3 4">2039</strain>
    </source>
</reference>
<feature type="compositionally biased region" description="Polar residues" evidence="1">
    <location>
        <begin position="1"/>
        <end position="10"/>
    </location>
</feature>
<evidence type="ECO:0000256" key="1">
    <source>
        <dbReference type="SAM" id="MobiDB-lite"/>
    </source>
</evidence>
<keyword evidence="2" id="KW-0812">Transmembrane</keyword>
<gene>
    <name evidence="3" type="ORF">COCCU_08375</name>
</gene>
<evidence type="ECO:0000313" key="4">
    <source>
        <dbReference type="Proteomes" id="UP000424462"/>
    </source>
</evidence>
<dbReference type="KEGG" id="cok:COCCU_08375"/>
<feature type="transmembrane region" description="Helical" evidence="2">
    <location>
        <begin position="259"/>
        <end position="284"/>
    </location>
</feature>
<keyword evidence="2" id="KW-1133">Transmembrane helix</keyword>
<feature type="transmembrane region" description="Helical" evidence="2">
    <location>
        <begin position="174"/>
        <end position="194"/>
    </location>
</feature>
<feature type="transmembrane region" description="Helical" evidence="2">
    <location>
        <begin position="214"/>
        <end position="239"/>
    </location>
</feature>
<evidence type="ECO:0000313" key="3">
    <source>
        <dbReference type="EMBL" id="QGU07599.1"/>
    </source>
</evidence>
<keyword evidence="4" id="KW-1185">Reference proteome</keyword>
<accession>A0A6B8VWY4</accession>
<proteinExistence type="predicted"/>
<dbReference type="Proteomes" id="UP000424462">
    <property type="component" value="Chromosome"/>
</dbReference>
<name>A0A6B8VWY4_9CORY</name>
<keyword evidence="2" id="KW-0472">Membrane</keyword>
<evidence type="ECO:0000256" key="2">
    <source>
        <dbReference type="SAM" id="Phobius"/>
    </source>
</evidence>
<dbReference type="RefSeq" id="WP_156231080.1">
    <property type="nucleotide sequence ID" value="NZ_CP046455.1"/>
</dbReference>
<organism evidence="3 4">
    <name type="scientific">Corynebacterium occultum</name>
    <dbReference type="NCBI Taxonomy" id="2675219"/>
    <lineage>
        <taxon>Bacteria</taxon>
        <taxon>Bacillati</taxon>
        <taxon>Actinomycetota</taxon>
        <taxon>Actinomycetes</taxon>
        <taxon>Mycobacteriales</taxon>
        <taxon>Corynebacteriaceae</taxon>
        <taxon>Corynebacterium</taxon>
    </lineage>
</organism>
<feature type="compositionally biased region" description="Gly residues" evidence="1">
    <location>
        <begin position="49"/>
        <end position="60"/>
    </location>
</feature>
<dbReference type="AlphaFoldDB" id="A0A6B8VWY4"/>
<feature type="transmembrane region" description="Helical" evidence="2">
    <location>
        <begin position="305"/>
        <end position="338"/>
    </location>
</feature>
<feature type="compositionally biased region" description="Low complexity" evidence="1">
    <location>
        <begin position="61"/>
        <end position="83"/>
    </location>
</feature>
<sequence>MTQPPNQNPYGENPDGNNREENQRNQDNSGSAFPPYPSTPHPEDQPQGGYPGQGADGGALPGYQGYGAQSYGSQPQQGYPSYGNYGQPGYNEYAQQGYPQYGQPGDPELVRGDGRVDIMMAVRFGFKATFSNALIWLLGTLIFFIAIIALSIVSSLIAIDPSSPTGINPTMMDISSFLISAVALVISVFIYTGALRQVDKPKIRISDFWENLHFWPTLGVAVLVALIGGLIGGGISALIMGPGMMDPTTVGPEEIAGMFGGLALMLLVMILISPLTSFMVWYAADGREGVFGAIKCGFRDAARNYLLLLAFMVVTGILIIVAAVITFGLVLLILMPVYMLALAHIYRQIAGEPYQIIR</sequence>
<feature type="region of interest" description="Disordered" evidence="1">
    <location>
        <begin position="1"/>
        <end position="86"/>
    </location>
</feature>